<reference evidence="2" key="1">
    <citation type="submission" date="2020-08" db="EMBL/GenBank/DDBJ databases">
        <title>Multicomponent nature underlies the extraordinary mechanical properties of spider dragline silk.</title>
        <authorList>
            <person name="Kono N."/>
            <person name="Nakamura H."/>
            <person name="Mori M."/>
            <person name="Yoshida Y."/>
            <person name="Ohtoshi R."/>
            <person name="Malay A.D."/>
            <person name="Moran D.A.P."/>
            <person name="Tomita M."/>
            <person name="Numata K."/>
            <person name="Arakawa K."/>
        </authorList>
    </citation>
    <scope>NUCLEOTIDE SEQUENCE</scope>
</reference>
<accession>A0A8X6N965</accession>
<sequence>MMCSTGPSTDDTLKACHGSSTKQSAESPALKSLAKRRSDLRLGVGYAPRSLSNDFSSPNVCIKNLFAWISSDVALNLNKIQQSASFSCKHGTILFMLQKP</sequence>
<keyword evidence="3" id="KW-1185">Reference proteome</keyword>
<dbReference type="Proteomes" id="UP000887013">
    <property type="component" value="Unassembled WGS sequence"/>
</dbReference>
<proteinExistence type="predicted"/>
<feature type="region of interest" description="Disordered" evidence="1">
    <location>
        <begin position="1"/>
        <end position="30"/>
    </location>
</feature>
<dbReference type="AlphaFoldDB" id="A0A8X6N965"/>
<dbReference type="EMBL" id="BMAW01055584">
    <property type="protein sequence ID" value="GFT01592.1"/>
    <property type="molecule type" value="Genomic_DNA"/>
</dbReference>
<evidence type="ECO:0000256" key="1">
    <source>
        <dbReference type="SAM" id="MobiDB-lite"/>
    </source>
</evidence>
<evidence type="ECO:0000313" key="3">
    <source>
        <dbReference type="Proteomes" id="UP000887013"/>
    </source>
</evidence>
<evidence type="ECO:0000313" key="2">
    <source>
        <dbReference type="EMBL" id="GFT01592.1"/>
    </source>
</evidence>
<comment type="caution">
    <text evidence="2">The sequence shown here is derived from an EMBL/GenBank/DDBJ whole genome shotgun (WGS) entry which is preliminary data.</text>
</comment>
<gene>
    <name evidence="2" type="ORF">NPIL_371651</name>
</gene>
<protein>
    <submittedName>
        <fullName evidence="2">Uncharacterized protein</fullName>
    </submittedName>
</protein>
<feature type="compositionally biased region" description="Polar residues" evidence="1">
    <location>
        <begin position="1"/>
        <end position="10"/>
    </location>
</feature>
<organism evidence="2 3">
    <name type="scientific">Nephila pilipes</name>
    <name type="common">Giant wood spider</name>
    <name type="synonym">Nephila maculata</name>
    <dbReference type="NCBI Taxonomy" id="299642"/>
    <lineage>
        <taxon>Eukaryota</taxon>
        <taxon>Metazoa</taxon>
        <taxon>Ecdysozoa</taxon>
        <taxon>Arthropoda</taxon>
        <taxon>Chelicerata</taxon>
        <taxon>Arachnida</taxon>
        <taxon>Araneae</taxon>
        <taxon>Araneomorphae</taxon>
        <taxon>Entelegynae</taxon>
        <taxon>Araneoidea</taxon>
        <taxon>Nephilidae</taxon>
        <taxon>Nephila</taxon>
    </lineage>
</organism>
<name>A0A8X6N965_NEPPI</name>